<feature type="compositionally biased region" description="Polar residues" evidence="9">
    <location>
        <begin position="910"/>
        <end position="922"/>
    </location>
</feature>
<evidence type="ECO:0000256" key="3">
    <source>
        <dbReference type="ARBA" id="ARBA00022771"/>
    </source>
</evidence>
<dbReference type="Pfam" id="PF25813">
    <property type="entry name" value="zf_VAL1_N"/>
    <property type="match status" value="1"/>
</dbReference>
<feature type="region of interest" description="Disordered" evidence="9">
    <location>
        <begin position="286"/>
        <end position="336"/>
    </location>
</feature>
<sequence>MSSTKVCFNTNCKDSLDRSRKGWRRRTGEFADLCDRCASSFCSVTFEMLNTVFCVHSSAYEEGKFCETFHKNASGWRCCESCGKQIHCGCIVSFHMFVLLDAGGIECITCARKSFILVSCLHYCYGSSALGTTRLLLTPNPAWPPPSLFLPVPPERNKDFSSKNWTQITGSGPMPWRQAPSLFSSSSAQLELQPRIPFEVDTRSGSDRLFSIERLSTASLERKTADKLSERLMNGSLKLGASDVLENGNAGINWAEQANVRVNVPQKSSFPKNDTSTSHFSLAVSSLSPNDANDQTKVPGTAAPRPTPTPVIGKVGAGLSGETQIRNGRPRGEARPRTQLLPRYWPRITDQELQKISGEYPNVGHVSMLYYPNHMGICSNSVFTPLFEKMLSASDAGRIGRLVLPKKCAETYFPPISSPEGLPLKVQDSKGKEWIFQFRFWPNNNSRMYVLEGVTPCIQSMQLQAGDIVTFSRIDPEGKLVMGFRKASTAPTSDQGNEAVNARSGDASAKKTKAGEVFSTPHQLKGRLVSPGISPINQANSADQTSPWPKDDISRCLTKEVVGAKRKNSTLGSKSKRPRVETEELIELKLTWELAQGLFRPPPNNVSSVVVIEGFEFEEYEDAPIIGRPTIFATDNSGEKIQWAQCENCFKWRKLPADAFLPSRWTCSENSWDPERSPCSAAQELTAEDLVCLLPTSTQAPSKKMKAAKRDPDSDEALQALDALANLAIQEEGENLPESSQATTTKHPRHRPGCTCIVCIQPPSGKGPKHEQTCTCNICSMVRRRFQTLMSRREKKQSEKEAEKTALQYPEQNPEFPLMFPDDEEFQLCTISPVEKTVNLASPLKGNIIDLNIQPERDDEVSSGSDSGGMMRLVQDATERYLRQQRLSSSRNGNLGGEQTLLSGVLPLGTNASASTSVTESCKSVHKEEDR</sequence>
<dbReference type="PANTHER" id="PTHR46245">
    <property type="entry name" value="B3 DOMAIN-CONTAINING PROTEIN OS07G0563300"/>
    <property type="match status" value="1"/>
</dbReference>
<dbReference type="GO" id="GO:0005634">
    <property type="term" value="C:nucleus"/>
    <property type="evidence" value="ECO:0007669"/>
    <property type="project" value="UniProtKB-SubCell"/>
</dbReference>
<dbReference type="PROSITE" id="PS50863">
    <property type="entry name" value="B3"/>
    <property type="match status" value="1"/>
</dbReference>
<name>A0AAV6L9Q6_9ERIC</name>
<dbReference type="InterPro" id="IPR011124">
    <property type="entry name" value="Znf_CW"/>
</dbReference>
<evidence type="ECO:0008006" key="14">
    <source>
        <dbReference type="Google" id="ProtNLM"/>
    </source>
</evidence>
<dbReference type="CDD" id="cd10017">
    <property type="entry name" value="B3_DNA"/>
    <property type="match status" value="1"/>
</dbReference>
<dbReference type="Pfam" id="PF02362">
    <property type="entry name" value="B3"/>
    <property type="match status" value="1"/>
</dbReference>
<dbReference type="InterPro" id="IPR057743">
    <property type="entry name" value="Zfn_VAL1-3_N"/>
</dbReference>
<evidence type="ECO:0000313" key="12">
    <source>
        <dbReference type="EMBL" id="KAG5561497.1"/>
    </source>
</evidence>
<dbReference type="Pfam" id="PF07496">
    <property type="entry name" value="zf-CW"/>
    <property type="match status" value="1"/>
</dbReference>
<evidence type="ECO:0000256" key="9">
    <source>
        <dbReference type="SAM" id="MobiDB-lite"/>
    </source>
</evidence>
<proteinExistence type="predicted"/>
<feature type="compositionally biased region" description="Polar residues" evidence="9">
    <location>
        <begin position="286"/>
        <end position="298"/>
    </location>
</feature>
<keyword evidence="6" id="KW-0238">DNA-binding</keyword>
<evidence type="ECO:0000259" key="11">
    <source>
        <dbReference type="PROSITE" id="PS51050"/>
    </source>
</evidence>
<dbReference type="InterPro" id="IPR015300">
    <property type="entry name" value="DNA-bd_pseudobarrel_sf"/>
</dbReference>
<dbReference type="Gene3D" id="2.40.330.10">
    <property type="entry name" value="DNA-binding pseudobarrel domain"/>
    <property type="match status" value="1"/>
</dbReference>
<evidence type="ECO:0000256" key="5">
    <source>
        <dbReference type="ARBA" id="ARBA00023015"/>
    </source>
</evidence>
<feature type="domain" description="CW-type" evidence="11">
    <location>
        <begin position="637"/>
        <end position="687"/>
    </location>
</feature>
<evidence type="ECO:0000256" key="6">
    <source>
        <dbReference type="ARBA" id="ARBA00023125"/>
    </source>
</evidence>
<keyword evidence="7" id="KW-0804">Transcription</keyword>
<keyword evidence="2" id="KW-0479">Metal-binding</keyword>
<dbReference type="PANTHER" id="PTHR46245:SF10">
    <property type="entry name" value="B3 DOMAIN-CONTAINING TRANSCRIPTION FACTOR VAL3"/>
    <property type="match status" value="1"/>
</dbReference>
<keyword evidence="13" id="KW-1185">Reference proteome</keyword>
<feature type="domain" description="TF-B3" evidence="10">
    <location>
        <begin position="387"/>
        <end position="488"/>
    </location>
</feature>
<organism evidence="12 13">
    <name type="scientific">Rhododendron griersonianum</name>
    <dbReference type="NCBI Taxonomy" id="479676"/>
    <lineage>
        <taxon>Eukaryota</taxon>
        <taxon>Viridiplantae</taxon>
        <taxon>Streptophyta</taxon>
        <taxon>Embryophyta</taxon>
        <taxon>Tracheophyta</taxon>
        <taxon>Spermatophyta</taxon>
        <taxon>Magnoliopsida</taxon>
        <taxon>eudicotyledons</taxon>
        <taxon>Gunneridae</taxon>
        <taxon>Pentapetalae</taxon>
        <taxon>asterids</taxon>
        <taxon>Ericales</taxon>
        <taxon>Ericaceae</taxon>
        <taxon>Ericoideae</taxon>
        <taxon>Rhodoreae</taxon>
        <taxon>Rhododendron</taxon>
    </lineage>
</organism>
<comment type="caution">
    <text evidence="12">The sequence shown here is derived from an EMBL/GenBank/DDBJ whole genome shotgun (WGS) entry which is preliminary data.</text>
</comment>
<feature type="region of interest" description="Disordered" evidence="9">
    <location>
        <begin position="908"/>
        <end position="931"/>
    </location>
</feature>
<keyword evidence="4" id="KW-0862">Zinc</keyword>
<dbReference type="SMART" id="SM01019">
    <property type="entry name" value="B3"/>
    <property type="match status" value="1"/>
</dbReference>
<feature type="region of interest" description="Disordered" evidence="9">
    <location>
        <begin position="487"/>
        <end position="514"/>
    </location>
</feature>
<keyword evidence="3" id="KW-0863">Zinc-finger</keyword>
<dbReference type="PROSITE" id="PS51050">
    <property type="entry name" value="ZF_CW"/>
    <property type="match status" value="1"/>
</dbReference>
<comment type="subcellular location">
    <subcellularLocation>
        <location evidence="1">Nucleus</location>
    </subcellularLocation>
</comment>
<dbReference type="AlphaFoldDB" id="A0AAV6L9Q6"/>
<keyword evidence="8" id="KW-0539">Nucleus</keyword>
<dbReference type="Proteomes" id="UP000823749">
    <property type="component" value="Chromosome 2"/>
</dbReference>
<evidence type="ECO:0000256" key="2">
    <source>
        <dbReference type="ARBA" id="ARBA00022723"/>
    </source>
</evidence>
<dbReference type="GO" id="GO:0003677">
    <property type="term" value="F:DNA binding"/>
    <property type="evidence" value="ECO:0007669"/>
    <property type="project" value="UniProtKB-KW"/>
</dbReference>
<dbReference type="GO" id="GO:0006355">
    <property type="term" value="P:regulation of DNA-templated transcription"/>
    <property type="evidence" value="ECO:0007669"/>
    <property type="project" value="UniProtKB-ARBA"/>
</dbReference>
<dbReference type="Gene3D" id="3.30.40.100">
    <property type="match status" value="1"/>
</dbReference>
<accession>A0AAV6L9Q6</accession>
<feature type="compositionally biased region" description="Polar residues" evidence="9">
    <location>
        <begin position="489"/>
        <end position="498"/>
    </location>
</feature>
<evidence type="ECO:0000259" key="10">
    <source>
        <dbReference type="PROSITE" id="PS50863"/>
    </source>
</evidence>
<protein>
    <recommendedName>
        <fullName evidence="14">B3 domain-containing protein</fullName>
    </recommendedName>
</protein>
<dbReference type="FunFam" id="2.40.330.10:FF:000006">
    <property type="entry name" value="B3 domain-containing transcription repressor VAL1"/>
    <property type="match status" value="1"/>
</dbReference>
<evidence type="ECO:0000313" key="13">
    <source>
        <dbReference type="Proteomes" id="UP000823749"/>
    </source>
</evidence>
<evidence type="ECO:0000256" key="4">
    <source>
        <dbReference type="ARBA" id="ARBA00022833"/>
    </source>
</evidence>
<dbReference type="GO" id="GO:0008270">
    <property type="term" value="F:zinc ion binding"/>
    <property type="evidence" value="ECO:0007669"/>
    <property type="project" value="UniProtKB-KW"/>
</dbReference>
<dbReference type="InterPro" id="IPR003340">
    <property type="entry name" value="B3_DNA-bd"/>
</dbReference>
<evidence type="ECO:0000256" key="7">
    <source>
        <dbReference type="ARBA" id="ARBA00023163"/>
    </source>
</evidence>
<dbReference type="SUPFAM" id="SSF101936">
    <property type="entry name" value="DNA-binding pseudobarrel domain"/>
    <property type="match status" value="1"/>
</dbReference>
<keyword evidence="5" id="KW-0805">Transcription regulation</keyword>
<evidence type="ECO:0000256" key="8">
    <source>
        <dbReference type="ARBA" id="ARBA00023242"/>
    </source>
</evidence>
<dbReference type="EMBL" id="JACTNZ010000002">
    <property type="protein sequence ID" value="KAG5561497.1"/>
    <property type="molecule type" value="Genomic_DNA"/>
</dbReference>
<evidence type="ECO:0000256" key="1">
    <source>
        <dbReference type="ARBA" id="ARBA00004123"/>
    </source>
</evidence>
<reference evidence="12" key="1">
    <citation type="submission" date="2020-08" db="EMBL/GenBank/DDBJ databases">
        <title>Plant Genome Project.</title>
        <authorList>
            <person name="Zhang R.-G."/>
        </authorList>
    </citation>
    <scope>NUCLEOTIDE SEQUENCE</scope>
    <source>
        <strain evidence="12">WSP0</strain>
        <tissue evidence="12">Leaf</tissue>
    </source>
</reference>
<gene>
    <name evidence="12" type="ORF">RHGRI_004519</name>
</gene>